<dbReference type="KEGG" id="pter:C2L65_39670"/>
<dbReference type="EMBL" id="CP026113">
    <property type="protein sequence ID" value="AUT65633.1"/>
    <property type="molecule type" value="Genomic_DNA"/>
</dbReference>
<dbReference type="AlphaFoldDB" id="A0A2I8F1E5"/>
<name>A0A2I8F1E5_9BURK</name>
<organism evidence="1 2">
    <name type="scientific">Paraburkholderia terrae</name>
    <dbReference type="NCBI Taxonomy" id="311230"/>
    <lineage>
        <taxon>Bacteria</taxon>
        <taxon>Pseudomonadati</taxon>
        <taxon>Pseudomonadota</taxon>
        <taxon>Betaproteobacteria</taxon>
        <taxon>Burkholderiales</taxon>
        <taxon>Burkholderiaceae</taxon>
        <taxon>Paraburkholderia</taxon>
    </lineage>
</organism>
<gene>
    <name evidence="1" type="ORF">C2L65_39670</name>
</gene>
<dbReference type="Proteomes" id="UP000243502">
    <property type="component" value="Chromosome 3"/>
</dbReference>
<evidence type="ECO:0000313" key="1">
    <source>
        <dbReference type="EMBL" id="AUT65633.1"/>
    </source>
</evidence>
<accession>A0A2I8F1E5</accession>
<evidence type="ECO:0000313" key="2">
    <source>
        <dbReference type="Proteomes" id="UP000243502"/>
    </source>
</evidence>
<reference evidence="1 2" key="1">
    <citation type="submission" date="2018-01" db="EMBL/GenBank/DDBJ databases">
        <title>Species boundaries and ecological features among Paraburkholderia terrae DSMZ17804T, P. hospita DSMZ17164T and P. caribensis DSMZ13236T.</title>
        <authorList>
            <person name="Pratama A.A."/>
        </authorList>
    </citation>
    <scope>NUCLEOTIDE SEQUENCE [LARGE SCALE GENOMIC DNA]</scope>
    <source>
        <strain evidence="1 2">DSM 17804</strain>
    </source>
</reference>
<proteinExistence type="predicted"/>
<sequence length="82" mass="9307">MARSRPFRSNATRIDVSHHQFEDDLAHLERIIPQLVADGPFGLAYWRGRIAALEAVQASLPNGARRVTRLLIAFKRIEKRSA</sequence>
<protein>
    <submittedName>
        <fullName evidence="1">Uncharacterized protein</fullName>
    </submittedName>
</protein>